<dbReference type="Pfam" id="PF00685">
    <property type="entry name" value="Sulfotransfer_1"/>
    <property type="match status" value="1"/>
</dbReference>
<dbReference type="SUPFAM" id="SSF52540">
    <property type="entry name" value="P-loop containing nucleoside triphosphate hydrolases"/>
    <property type="match status" value="1"/>
</dbReference>
<gene>
    <name evidence="5" type="ORF">GDO54_011054</name>
</gene>
<proteinExistence type="inferred from homology"/>
<comment type="caution">
    <text evidence="5">The sequence shown here is derived from an EMBL/GenBank/DDBJ whole genome shotgun (WGS) entry which is preliminary data.</text>
</comment>
<dbReference type="GO" id="GO:0008146">
    <property type="term" value="F:sulfotransferase activity"/>
    <property type="evidence" value="ECO:0007669"/>
    <property type="project" value="InterPro"/>
</dbReference>
<reference evidence="5" key="1">
    <citation type="thesis" date="2020" institute="ProQuest LLC" country="789 East Eisenhower Parkway, Ann Arbor, MI, USA">
        <title>Comparative Genomics and Chromosome Evolution.</title>
        <authorList>
            <person name="Mudd A.B."/>
        </authorList>
    </citation>
    <scope>NUCLEOTIDE SEQUENCE</scope>
    <source>
        <strain evidence="5">1538</strain>
        <tissue evidence="5">Blood</tissue>
    </source>
</reference>
<dbReference type="InterPro" id="IPR027417">
    <property type="entry name" value="P-loop_NTPase"/>
</dbReference>
<evidence type="ECO:0000259" key="4">
    <source>
        <dbReference type="Pfam" id="PF00685"/>
    </source>
</evidence>
<keyword evidence="2 3" id="KW-0808">Transferase</keyword>
<dbReference type="EC" id="2.8.2.-" evidence="3"/>
<dbReference type="EMBL" id="DYDO01000004">
    <property type="protein sequence ID" value="DBA26848.1"/>
    <property type="molecule type" value="Genomic_DNA"/>
</dbReference>
<name>A0AAV3AIH0_PYXAD</name>
<keyword evidence="6" id="KW-1185">Reference proteome</keyword>
<evidence type="ECO:0000256" key="3">
    <source>
        <dbReference type="RuleBase" id="RU361155"/>
    </source>
</evidence>
<accession>A0AAV3AIH0</accession>
<dbReference type="Proteomes" id="UP001181693">
    <property type="component" value="Unassembled WGS sequence"/>
</dbReference>
<evidence type="ECO:0000256" key="1">
    <source>
        <dbReference type="ARBA" id="ARBA00005771"/>
    </source>
</evidence>
<evidence type="ECO:0000313" key="6">
    <source>
        <dbReference type="Proteomes" id="UP001181693"/>
    </source>
</evidence>
<organism evidence="5 6">
    <name type="scientific">Pyxicephalus adspersus</name>
    <name type="common">African bullfrog</name>
    <dbReference type="NCBI Taxonomy" id="30357"/>
    <lineage>
        <taxon>Eukaryota</taxon>
        <taxon>Metazoa</taxon>
        <taxon>Chordata</taxon>
        <taxon>Craniata</taxon>
        <taxon>Vertebrata</taxon>
        <taxon>Euteleostomi</taxon>
        <taxon>Amphibia</taxon>
        <taxon>Batrachia</taxon>
        <taxon>Anura</taxon>
        <taxon>Neobatrachia</taxon>
        <taxon>Ranoidea</taxon>
        <taxon>Pyxicephalidae</taxon>
        <taxon>Pyxicephalinae</taxon>
        <taxon>Pyxicephalus</taxon>
    </lineage>
</organism>
<dbReference type="Gene3D" id="3.40.50.300">
    <property type="entry name" value="P-loop containing nucleotide triphosphate hydrolases"/>
    <property type="match status" value="1"/>
</dbReference>
<comment type="similarity">
    <text evidence="1 3">Belongs to the sulfotransferase 1 family.</text>
</comment>
<protein>
    <recommendedName>
        <fullName evidence="3">Sulfotransferase</fullName>
        <ecNumber evidence="3">2.8.2.-</ecNumber>
    </recommendedName>
</protein>
<evidence type="ECO:0000313" key="5">
    <source>
        <dbReference type="EMBL" id="DBA26848.1"/>
    </source>
</evidence>
<dbReference type="AlphaFoldDB" id="A0AAV3AIH0"/>
<dbReference type="PANTHER" id="PTHR11783">
    <property type="entry name" value="SULFOTRANSFERASE SULT"/>
    <property type="match status" value="1"/>
</dbReference>
<evidence type="ECO:0000256" key="2">
    <source>
        <dbReference type="ARBA" id="ARBA00022679"/>
    </source>
</evidence>
<feature type="domain" description="Sulfotransferase" evidence="4">
    <location>
        <begin position="42"/>
        <end position="288"/>
    </location>
</feature>
<dbReference type="InterPro" id="IPR000863">
    <property type="entry name" value="Sulfotransferase_dom"/>
</dbReference>
<sequence length="302" mass="35221">MLKTVTKTSAEDLLFNYNGILYPSTVCWKETLDALETFEAMDDDLLIVSYPKCGTNWVIQIIYEMVSLTKNQETLLDQPVLEYGNPQLLQKLKERPPPRIISSYLPFQMIPKSFFKKKAKILLVIRNPKDTAISYFNFYKTLPALPTYTSWNVFFTDFIHGNVCYGSYFDYVAEWNKHIDEDNVMAVTFEDMKTDFPGQLKKISEFYRLPLTEEQICVIQSRTSFTSMKDNSENTHGKFVMLSSEKVKRILNYYFCFLTGQVGDWKSLFTEDQSKDVDEIFQQHLAGTKLGDLLNYTKYCKL</sequence>